<evidence type="ECO:0000313" key="3">
    <source>
        <dbReference type="Proteomes" id="UP000199352"/>
    </source>
</evidence>
<evidence type="ECO:0000256" key="1">
    <source>
        <dbReference type="SAM" id="MobiDB-lite"/>
    </source>
</evidence>
<feature type="region of interest" description="Disordered" evidence="1">
    <location>
        <begin position="48"/>
        <end position="109"/>
    </location>
</feature>
<feature type="compositionally biased region" description="Basic residues" evidence="1">
    <location>
        <begin position="161"/>
        <end position="180"/>
    </location>
</feature>
<dbReference type="EMBL" id="FOFR01000028">
    <property type="protein sequence ID" value="SES24928.1"/>
    <property type="molecule type" value="Genomic_DNA"/>
</dbReference>
<feature type="compositionally biased region" description="Basic and acidic residues" evidence="1">
    <location>
        <begin position="99"/>
        <end position="109"/>
    </location>
</feature>
<dbReference type="AlphaFoldDB" id="A0A1H9VTS4"/>
<reference evidence="3" key="1">
    <citation type="submission" date="2016-10" db="EMBL/GenBank/DDBJ databases">
        <authorList>
            <person name="Varghese N."/>
            <person name="Submissions S."/>
        </authorList>
    </citation>
    <scope>NUCLEOTIDE SEQUENCE [LARGE SCALE GENOMIC DNA]</scope>
    <source>
        <strain evidence="3">CGMCC 4.3525</strain>
    </source>
</reference>
<gene>
    <name evidence="2" type="ORF">SAMN05216188_1281</name>
</gene>
<proteinExistence type="predicted"/>
<protein>
    <submittedName>
        <fullName evidence="2">Uncharacterized protein</fullName>
    </submittedName>
</protein>
<accession>A0A1H9VTS4</accession>
<feature type="region of interest" description="Disordered" evidence="1">
    <location>
        <begin position="148"/>
        <end position="247"/>
    </location>
</feature>
<keyword evidence="3" id="KW-1185">Reference proteome</keyword>
<name>A0A1H9VTS4_9PSEU</name>
<organism evidence="2 3">
    <name type="scientific">Lentzea xinjiangensis</name>
    <dbReference type="NCBI Taxonomy" id="402600"/>
    <lineage>
        <taxon>Bacteria</taxon>
        <taxon>Bacillati</taxon>
        <taxon>Actinomycetota</taxon>
        <taxon>Actinomycetes</taxon>
        <taxon>Pseudonocardiales</taxon>
        <taxon>Pseudonocardiaceae</taxon>
        <taxon>Lentzea</taxon>
    </lineage>
</organism>
<dbReference type="Proteomes" id="UP000199352">
    <property type="component" value="Unassembled WGS sequence"/>
</dbReference>
<sequence length="247" mass="27860">MAQVYDNRLAWATAASGPRQRLRCATASSPGRRSLAWAIAAQVPDGGLRKRRQAQVGQRRRLRWGNGGSRTRQRPAYTAPYPKPRQPALQQHRRGPRHSLVDGRDLDPLDPLRRYARPHGLTTACGLPPHAADSTDLCTTPCCMRPSGTARFRCPTERRPPPRRAPHQRTRPQPKSRRRRADAPSRRSGSSALRDGHKKTAGSAYHQLRAASDSRRRRRRYSRSSEPIVEASRQHLTVTERPPRSPP</sequence>
<feature type="compositionally biased region" description="Basic residues" evidence="1">
    <location>
        <begin position="49"/>
        <end position="63"/>
    </location>
</feature>
<evidence type="ECO:0000313" key="2">
    <source>
        <dbReference type="EMBL" id="SES24928.1"/>
    </source>
</evidence>